<dbReference type="Proteomes" id="UP000622533">
    <property type="component" value="Unassembled WGS sequence"/>
</dbReference>
<proteinExistence type="predicted"/>
<protein>
    <submittedName>
        <fullName evidence="1">Uncharacterized protein</fullName>
    </submittedName>
</protein>
<name>A0A8J6ZTW2_DESMC</name>
<organism evidence="1 2">
    <name type="scientific">Desmonostoc muscorum LEGE 12446</name>
    <dbReference type="NCBI Taxonomy" id="1828758"/>
    <lineage>
        <taxon>Bacteria</taxon>
        <taxon>Bacillati</taxon>
        <taxon>Cyanobacteriota</taxon>
        <taxon>Cyanophyceae</taxon>
        <taxon>Nostocales</taxon>
        <taxon>Nostocaceae</taxon>
        <taxon>Desmonostoc</taxon>
    </lineage>
</organism>
<evidence type="ECO:0000313" key="2">
    <source>
        <dbReference type="Proteomes" id="UP000622533"/>
    </source>
</evidence>
<comment type="caution">
    <text evidence="1">The sequence shown here is derived from an EMBL/GenBank/DDBJ whole genome shotgun (WGS) entry which is preliminary data.</text>
</comment>
<gene>
    <name evidence="1" type="ORF">IQ276_03040</name>
</gene>
<keyword evidence="2" id="KW-1185">Reference proteome</keyword>
<dbReference type="EMBL" id="JADEXS010000023">
    <property type="protein sequence ID" value="MBE9021469.1"/>
    <property type="molecule type" value="Genomic_DNA"/>
</dbReference>
<evidence type="ECO:0000313" key="1">
    <source>
        <dbReference type="EMBL" id="MBE9021469.1"/>
    </source>
</evidence>
<reference evidence="1" key="1">
    <citation type="submission" date="2020-10" db="EMBL/GenBank/DDBJ databases">
        <authorList>
            <person name="Castelo-Branco R."/>
            <person name="Eusebio N."/>
            <person name="Adriana R."/>
            <person name="Vieira A."/>
            <person name="Brugerolle De Fraissinette N."/>
            <person name="Rezende De Castro R."/>
            <person name="Schneider M.P."/>
            <person name="Vasconcelos V."/>
            <person name="Leao P.N."/>
        </authorList>
    </citation>
    <scope>NUCLEOTIDE SEQUENCE</scope>
    <source>
        <strain evidence="1">LEGE 12446</strain>
    </source>
</reference>
<accession>A0A8J6ZTW2</accession>
<dbReference type="AlphaFoldDB" id="A0A8J6ZTW2"/>
<sequence length="85" mass="10032">MKNQSFLNPGEDVICDQITRFRTTTYLINRGSRYSQMIKQRYMLKKRTIIYKKNSELRSQKTGMNSVRVGDEYWLKASGMVGEKN</sequence>
<dbReference type="RefSeq" id="WP_193913594.1">
    <property type="nucleotide sequence ID" value="NZ_JADEXS020000001.1"/>
</dbReference>